<proteinExistence type="predicted"/>
<reference evidence="2 3" key="1">
    <citation type="submission" date="2009-01" db="EMBL/GenBank/DDBJ databases">
        <title>Complete sequence of chromosome of Methylobacterium nodulans ORS 2060.</title>
        <authorList>
            <consortium name="US DOE Joint Genome Institute"/>
            <person name="Lucas S."/>
            <person name="Copeland A."/>
            <person name="Lapidus A."/>
            <person name="Glavina del Rio T."/>
            <person name="Dalin E."/>
            <person name="Tice H."/>
            <person name="Bruce D."/>
            <person name="Goodwin L."/>
            <person name="Pitluck S."/>
            <person name="Sims D."/>
            <person name="Brettin T."/>
            <person name="Detter J.C."/>
            <person name="Han C."/>
            <person name="Larimer F."/>
            <person name="Land M."/>
            <person name="Hauser L."/>
            <person name="Kyrpides N."/>
            <person name="Ivanova N."/>
            <person name="Marx C.J."/>
            <person name="Richardson P."/>
        </authorList>
    </citation>
    <scope>NUCLEOTIDE SEQUENCE [LARGE SCALE GENOMIC DNA]</scope>
    <source>
        <strain evidence="3">LMG 21967 / CNCM I-2342 / ORS 2060</strain>
    </source>
</reference>
<keyword evidence="3" id="KW-1185">Reference proteome</keyword>
<evidence type="ECO:0000313" key="3">
    <source>
        <dbReference type="Proteomes" id="UP000008207"/>
    </source>
</evidence>
<name>B8IKX2_METNO</name>
<sequence length="45" mass="4754">MDGDGALFPNVAQPMPPVPNRIPPASQPWGSSLTRAETNTCGYVL</sequence>
<organism evidence="2 3">
    <name type="scientific">Methylobacterium nodulans (strain LMG 21967 / CNCM I-2342 / ORS 2060)</name>
    <dbReference type="NCBI Taxonomy" id="460265"/>
    <lineage>
        <taxon>Bacteria</taxon>
        <taxon>Pseudomonadati</taxon>
        <taxon>Pseudomonadota</taxon>
        <taxon>Alphaproteobacteria</taxon>
        <taxon>Hyphomicrobiales</taxon>
        <taxon>Methylobacteriaceae</taxon>
        <taxon>Methylobacterium</taxon>
    </lineage>
</organism>
<feature type="region of interest" description="Disordered" evidence="1">
    <location>
        <begin position="1"/>
        <end position="34"/>
    </location>
</feature>
<dbReference type="STRING" id="460265.Mnod_3236"/>
<dbReference type="EMBL" id="CP001349">
    <property type="protein sequence ID" value="ACL58160.1"/>
    <property type="molecule type" value="Genomic_DNA"/>
</dbReference>
<accession>B8IKX2</accession>
<protein>
    <submittedName>
        <fullName evidence="2">Uncharacterized protein</fullName>
    </submittedName>
</protein>
<evidence type="ECO:0000313" key="2">
    <source>
        <dbReference type="EMBL" id="ACL58160.1"/>
    </source>
</evidence>
<dbReference type="KEGG" id="mno:Mnod_3236"/>
<dbReference type="Proteomes" id="UP000008207">
    <property type="component" value="Chromosome"/>
</dbReference>
<gene>
    <name evidence="2" type="ordered locus">Mnod_3236</name>
</gene>
<evidence type="ECO:0000256" key="1">
    <source>
        <dbReference type="SAM" id="MobiDB-lite"/>
    </source>
</evidence>
<feature type="compositionally biased region" description="Pro residues" evidence="1">
    <location>
        <begin position="14"/>
        <end position="26"/>
    </location>
</feature>
<dbReference type="HOGENOM" id="CLU_3201929_0_0_5"/>
<dbReference type="AlphaFoldDB" id="B8IKX2"/>